<name>A0ABV9EDK2_9ACTN</name>
<gene>
    <name evidence="2" type="ORF">ACFO8L_16140</name>
</gene>
<comment type="caution">
    <text evidence="2">The sequence shown here is derived from an EMBL/GenBank/DDBJ whole genome shotgun (WGS) entry which is preliminary data.</text>
</comment>
<dbReference type="Pfam" id="PF00144">
    <property type="entry name" value="Beta-lactamase"/>
    <property type="match status" value="1"/>
</dbReference>
<evidence type="ECO:0000259" key="1">
    <source>
        <dbReference type="Pfam" id="PF00144"/>
    </source>
</evidence>
<dbReference type="SUPFAM" id="SSF56601">
    <property type="entry name" value="beta-lactamase/transpeptidase-like"/>
    <property type="match status" value="1"/>
</dbReference>
<keyword evidence="2" id="KW-0378">Hydrolase</keyword>
<reference evidence="3" key="1">
    <citation type="journal article" date="2019" name="Int. J. Syst. Evol. Microbiol.">
        <title>The Global Catalogue of Microorganisms (GCM) 10K type strain sequencing project: providing services to taxonomists for standard genome sequencing and annotation.</title>
        <authorList>
            <consortium name="The Broad Institute Genomics Platform"/>
            <consortium name="The Broad Institute Genome Sequencing Center for Infectious Disease"/>
            <person name="Wu L."/>
            <person name="Ma J."/>
        </authorList>
    </citation>
    <scope>NUCLEOTIDE SEQUENCE [LARGE SCALE GENOMIC DNA]</scope>
    <source>
        <strain evidence="3">CCUG 49560</strain>
    </source>
</reference>
<dbReference type="PANTHER" id="PTHR46825">
    <property type="entry name" value="D-ALANYL-D-ALANINE-CARBOXYPEPTIDASE/ENDOPEPTIDASE AMPH"/>
    <property type="match status" value="1"/>
</dbReference>
<dbReference type="InterPro" id="IPR012338">
    <property type="entry name" value="Beta-lactam/transpept-like"/>
</dbReference>
<proteinExistence type="predicted"/>
<dbReference type="PANTHER" id="PTHR46825:SF9">
    <property type="entry name" value="BETA-LACTAMASE-RELATED DOMAIN-CONTAINING PROTEIN"/>
    <property type="match status" value="1"/>
</dbReference>
<dbReference type="RefSeq" id="WP_262840494.1">
    <property type="nucleotide sequence ID" value="NZ_JANZYP010000001.1"/>
</dbReference>
<dbReference type="Gene3D" id="3.40.710.10">
    <property type="entry name" value="DD-peptidase/beta-lactamase superfamily"/>
    <property type="match status" value="1"/>
</dbReference>
<dbReference type="Proteomes" id="UP001595891">
    <property type="component" value="Unassembled WGS sequence"/>
</dbReference>
<dbReference type="InterPro" id="IPR001466">
    <property type="entry name" value="Beta-lactam-related"/>
</dbReference>
<protein>
    <submittedName>
        <fullName evidence="2">Serine hydrolase domain-containing protein</fullName>
        <ecNumber evidence="2">3.-.-.-</ecNumber>
    </submittedName>
</protein>
<sequence>MVVVWAPGPARAQTTVQDRINSALGTWMAVNGVSNAGMAVMRDNRLVGSYGYNQMSAETPAHVASLSKAITAVCFLSLIDDRRLAGFRTALYSLPPSFLDATGPWSPGVANITVEQLLRHRSRIYIDTSQGSGLVGVPNADSSDVILIRRALAEHLLTMPVSEIYNNINYAILGYIIQTITQESYESYCRRTALAPRGAPNARIGPGTRALGAFGGWEISAVEYAMFARAYDPRSGLLSQAGHDFIIALANSSSPTASLGMFVVRTATGRNLFHHGSWSSTVTTPQQFSSFFAMWDNGISVTVTYDRNLTDSARLDLDNTLRRAAYSSG</sequence>
<dbReference type="InterPro" id="IPR050491">
    <property type="entry name" value="AmpC-like"/>
</dbReference>
<dbReference type="GO" id="GO:0016787">
    <property type="term" value="F:hydrolase activity"/>
    <property type="evidence" value="ECO:0007669"/>
    <property type="project" value="UniProtKB-KW"/>
</dbReference>
<organism evidence="2 3">
    <name type="scientific">Sphaerisporangium corydalis</name>
    <dbReference type="NCBI Taxonomy" id="1441875"/>
    <lineage>
        <taxon>Bacteria</taxon>
        <taxon>Bacillati</taxon>
        <taxon>Actinomycetota</taxon>
        <taxon>Actinomycetes</taxon>
        <taxon>Streptosporangiales</taxon>
        <taxon>Streptosporangiaceae</taxon>
        <taxon>Sphaerisporangium</taxon>
    </lineage>
</organism>
<evidence type="ECO:0000313" key="2">
    <source>
        <dbReference type="EMBL" id="MFC4587625.1"/>
    </source>
</evidence>
<feature type="domain" description="Beta-lactamase-related" evidence="1">
    <location>
        <begin position="32"/>
        <end position="248"/>
    </location>
</feature>
<dbReference type="EMBL" id="JBHSFN010000009">
    <property type="protein sequence ID" value="MFC4587625.1"/>
    <property type="molecule type" value="Genomic_DNA"/>
</dbReference>
<keyword evidence="3" id="KW-1185">Reference proteome</keyword>
<evidence type="ECO:0000313" key="3">
    <source>
        <dbReference type="Proteomes" id="UP001595891"/>
    </source>
</evidence>
<dbReference type="EC" id="3.-.-.-" evidence="2"/>
<accession>A0ABV9EDK2</accession>